<proteinExistence type="predicted"/>
<evidence type="ECO:0000313" key="1">
    <source>
        <dbReference type="EMBL" id="VYS87725.1"/>
    </source>
</evidence>
<dbReference type="AlphaFoldDB" id="A0A6N2S7A3"/>
<reference evidence="1" key="1">
    <citation type="submission" date="2019-11" db="EMBL/GenBank/DDBJ databases">
        <authorList>
            <person name="Feng L."/>
        </authorList>
    </citation>
    <scope>NUCLEOTIDE SEQUENCE</scope>
    <source>
        <strain evidence="1">BvulgatusLFYP11</strain>
    </source>
</reference>
<accession>A0A6N2S7A3</accession>
<gene>
    <name evidence="1" type="ORF">BVLFYP11_01022</name>
</gene>
<organism evidence="1">
    <name type="scientific">Phocaeicola vulgatus</name>
    <name type="common">Bacteroides vulgatus</name>
    <dbReference type="NCBI Taxonomy" id="821"/>
    <lineage>
        <taxon>Bacteria</taxon>
        <taxon>Pseudomonadati</taxon>
        <taxon>Bacteroidota</taxon>
        <taxon>Bacteroidia</taxon>
        <taxon>Bacteroidales</taxon>
        <taxon>Bacteroidaceae</taxon>
        <taxon>Phocaeicola</taxon>
    </lineage>
</organism>
<protein>
    <submittedName>
        <fullName evidence="1">Uncharacterized protein</fullName>
    </submittedName>
</protein>
<name>A0A6N2S7A3_PHOVU</name>
<dbReference type="EMBL" id="CACRTA010000013">
    <property type="protein sequence ID" value="VYS87725.1"/>
    <property type="molecule type" value="Genomic_DNA"/>
</dbReference>
<sequence length="92" mass="10650">MMTMEKTKFEKECADMCADCHAKGLDICREDADTVQPMFARCGLCGKVFCEYNNHMTVNHLCWECQTAIEQNVDCNEEIIDPDLFRNLFTNK</sequence>